<keyword evidence="1" id="KW-0732">Signal</keyword>
<comment type="caution">
    <text evidence="3">The sequence shown here is derived from an EMBL/GenBank/DDBJ whole genome shotgun (WGS) entry which is preliminary data.</text>
</comment>
<accession>A0ABT0H2X4</accession>
<organism evidence="3 4">
    <name type="scientific">Roseibium sediminicola</name>
    <dbReference type="NCBI Taxonomy" id="2933272"/>
    <lineage>
        <taxon>Bacteria</taxon>
        <taxon>Pseudomonadati</taxon>
        <taxon>Pseudomonadota</taxon>
        <taxon>Alphaproteobacteria</taxon>
        <taxon>Hyphomicrobiales</taxon>
        <taxon>Stappiaceae</taxon>
        <taxon>Roseibium</taxon>
    </lineage>
</organism>
<reference evidence="3" key="1">
    <citation type="submission" date="2022-04" db="EMBL/GenBank/DDBJ databases">
        <title>Roseibium sp. CAU 1639 isolated from mud.</title>
        <authorList>
            <person name="Kim W."/>
        </authorList>
    </citation>
    <scope>NUCLEOTIDE SEQUENCE</scope>
    <source>
        <strain evidence="3">CAU 1639</strain>
    </source>
</reference>
<dbReference type="RefSeq" id="WP_248159885.1">
    <property type="nucleotide sequence ID" value="NZ_JALNMJ010000036.1"/>
</dbReference>
<feature type="chain" id="PRO_5046231029" description="EF-hand domain-containing protein" evidence="1">
    <location>
        <begin position="23"/>
        <end position="76"/>
    </location>
</feature>
<evidence type="ECO:0000313" key="4">
    <source>
        <dbReference type="Proteomes" id="UP001431221"/>
    </source>
</evidence>
<gene>
    <name evidence="3" type="ORF">M0H32_27755</name>
</gene>
<name>A0ABT0H2X4_9HYPH</name>
<evidence type="ECO:0000259" key="2">
    <source>
        <dbReference type="PROSITE" id="PS50222"/>
    </source>
</evidence>
<dbReference type="PROSITE" id="PS00018">
    <property type="entry name" value="EF_HAND_1"/>
    <property type="match status" value="1"/>
</dbReference>
<proteinExistence type="predicted"/>
<protein>
    <recommendedName>
        <fullName evidence="2">EF-hand domain-containing protein</fullName>
    </recommendedName>
</protein>
<dbReference type="InterPro" id="IPR002048">
    <property type="entry name" value="EF_hand_dom"/>
</dbReference>
<dbReference type="SUPFAM" id="SSF47473">
    <property type="entry name" value="EF-hand"/>
    <property type="match status" value="1"/>
</dbReference>
<dbReference type="Pfam" id="PF13202">
    <property type="entry name" value="EF-hand_5"/>
    <property type="match status" value="2"/>
</dbReference>
<dbReference type="Proteomes" id="UP001431221">
    <property type="component" value="Unassembled WGS sequence"/>
</dbReference>
<evidence type="ECO:0000313" key="3">
    <source>
        <dbReference type="EMBL" id="MCK7615971.1"/>
    </source>
</evidence>
<feature type="signal peptide" evidence="1">
    <location>
        <begin position="1"/>
        <end position="22"/>
    </location>
</feature>
<keyword evidence="4" id="KW-1185">Reference proteome</keyword>
<dbReference type="InterPro" id="IPR018247">
    <property type="entry name" value="EF_Hand_1_Ca_BS"/>
</dbReference>
<dbReference type="EMBL" id="JALNMJ010000036">
    <property type="protein sequence ID" value="MCK7615971.1"/>
    <property type="molecule type" value="Genomic_DNA"/>
</dbReference>
<feature type="domain" description="EF-hand" evidence="2">
    <location>
        <begin position="27"/>
        <end position="53"/>
    </location>
</feature>
<dbReference type="PROSITE" id="PS50222">
    <property type="entry name" value="EF_HAND_2"/>
    <property type="match status" value="1"/>
</dbReference>
<evidence type="ECO:0000256" key="1">
    <source>
        <dbReference type="SAM" id="SignalP"/>
    </source>
</evidence>
<dbReference type="InterPro" id="IPR011992">
    <property type="entry name" value="EF-hand-dom_pair"/>
</dbReference>
<dbReference type="Gene3D" id="1.10.238.10">
    <property type="entry name" value="EF-hand"/>
    <property type="match status" value="1"/>
</dbReference>
<sequence length="76" mass="7974">MSKRLTAALLIGAMTASSAALAQGMSFQAVDSDQDGYVSFEEITAAVPTMSEDLFNAADANQDSLLDPEEFATVQP</sequence>